<dbReference type="OMA" id="YDCIKAP"/>
<feature type="domain" description="BPTI/Kunitz inhibitor" evidence="8">
    <location>
        <begin position="38"/>
        <end position="88"/>
    </location>
</feature>
<gene>
    <name evidence="9" type="ORF">Fcan01_01850</name>
</gene>
<dbReference type="InterPro" id="IPR001791">
    <property type="entry name" value="Laminin_G"/>
</dbReference>
<dbReference type="PANTHER" id="PTHR15036">
    <property type="entry name" value="PIKACHURIN-LIKE PROTEIN"/>
    <property type="match status" value="1"/>
</dbReference>
<evidence type="ECO:0000256" key="3">
    <source>
        <dbReference type="SAM" id="MobiDB-lite"/>
    </source>
</evidence>
<feature type="disulfide bond" evidence="2">
    <location>
        <begin position="1412"/>
        <end position="1429"/>
    </location>
</feature>
<evidence type="ECO:0000259" key="8">
    <source>
        <dbReference type="PROSITE" id="PS50279"/>
    </source>
</evidence>
<dbReference type="Proteomes" id="UP000198287">
    <property type="component" value="Unassembled WGS sequence"/>
</dbReference>
<keyword evidence="4" id="KW-0472">Membrane</keyword>
<dbReference type="Gene3D" id="2.60.120.1000">
    <property type="match status" value="1"/>
</dbReference>
<dbReference type="Gene3D" id="2.60.120.200">
    <property type="match status" value="6"/>
</dbReference>
<feature type="region of interest" description="Disordered" evidence="3">
    <location>
        <begin position="1806"/>
        <end position="1834"/>
    </location>
</feature>
<feature type="region of interest" description="Disordered" evidence="3">
    <location>
        <begin position="1879"/>
        <end position="1953"/>
    </location>
</feature>
<feature type="domain" description="Laminin G" evidence="6">
    <location>
        <begin position="384"/>
        <end position="570"/>
    </location>
</feature>
<proteinExistence type="predicted"/>
<feature type="compositionally biased region" description="Polar residues" evidence="3">
    <location>
        <begin position="1766"/>
        <end position="1790"/>
    </location>
</feature>
<evidence type="ECO:0000256" key="5">
    <source>
        <dbReference type="SAM" id="SignalP"/>
    </source>
</evidence>
<dbReference type="SMART" id="SM00131">
    <property type="entry name" value="KU"/>
    <property type="match status" value="1"/>
</dbReference>
<dbReference type="GO" id="GO:0016020">
    <property type="term" value="C:membrane"/>
    <property type="evidence" value="ECO:0007669"/>
    <property type="project" value="UniProtKB-SubCell"/>
</dbReference>
<evidence type="ECO:0000259" key="7">
    <source>
        <dbReference type="PROSITE" id="PS50026"/>
    </source>
</evidence>
<keyword evidence="4" id="KW-0812">Transmembrane</keyword>
<keyword evidence="5" id="KW-0732">Signal</keyword>
<dbReference type="PROSITE" id="PS50279">
    <property type="entry name" value="BPTI_KUNITZ_2"/>
    <property type="match status" value="1"/>
</dbReference>
<evidence type="ECO:0000256" key="1">
    <source>
        <dbReference type="ARBA" id="ARBA00023157"/>
    </source>
</evidence>
<protein>
    <submittedName>
        <fullName evidence="9">Contactin-associated protein-like 5</fullName>
    </submittedName>
</protein>
<dbReference type="EMBL" id="LNIX01000001">
    <property type="protein sequence ID" value="OXA64803.1"/>
    <property type="molecule type" value="Genomic_DNA"/>
</dbReference>
<dbReference type="CDD" id="cd00054">
    <property type="entry name" value="EGF_CA"/>
    <property type="match status" value="2"/>
</dbReference>
<comment type="caution">
    <text evidence="2">Lacks conserved residue(s) required for the propagation of feature annotation.</text>
</comment>
<dbReference type="OrthoDB" id="5989513at2759"/>
<dbReference type="SUPFAM" id="SSF57184">
    <property type="entry name" value="Growth factor receptor domain"/>
    <property type="match status" value="1"/>
</dbReference>
<name>A0A226F4U4_FOLCA</name>
<evidence type="ECO:0000259" key="6">
    <source>
        <dbReference type="PROSITE" id="PS50025"/>
    </source>
</evidence>
<dbReference type="SMART" id="SM00282">
    <property type="entry name" value="LamG"/>
    <property type="match status" value="6"/>
</dbReference>
<dbReference type="CDD" id="cd00110">
    <property type="entry name" value="LamG"/>
    <property type="match status" value="5"/>
</dbReference>
<dbReference type="CDD" id="cd00109">
    <property type="entry name" value="Kunitz-type"/>
    <property type="match status" value="1"/>
</dbReference>
<evidence type="ECO:0000313" key="10">
    <source>
        <dbReference type="Proteomes" id="UP000198287"/>
    </source>
</evidence>
<dbReference type="PROSITE" id="PS50026">
    <property type="entry name" value="EGF_3"/>
    <property type="match status" value="3"/>
</dbReference>
<dbReference type="Pfam" id="PF02210">
    <property type="entry name" value="Laminin_G_2"/>
    <property type="match status" value="5"/>
</dbReference>
<dbReference type="SUPFAM" id="SSF49899">
    <property type="entry name" value="Concanavalin A-like lectins/glucanases"/>
    <property type="match status" value="6"/>
</dbReference>
<dbReference type="PROSITE" id="PS50025">
    <property type="entry name" value="LAM_G_DOMAIN"/>
    <property type="match status" value="6"/>
</dbReference>
<dbReference type="SMART" id="SM00181">
    <property type="entry name" value="EGF"/>
    <property type="match status" value="4"/>
</dbReference>
<dbReference type="InterPro" id="IPR020901">
    <property type="entry name" value="Prtase_inh_Kunz-CS"/>
</dbReference>
<dbReference type="InterPro" id="IPR000742">
    <property type="entry name" value="EGF"/>
</dbReference>
<dbReference type="InterPro" id="IPR050372">
    <property type="entry name" value="Neurexin-related_CASP"/>
</dbReference>
<feature type="domain" description="Laminin G" evidence="6">
    <location>
        <begin position="1200"/>
        <end position="1403"/>
    </location>
</feature>
<feature type="compositionally biased region" description="Low complexity" evidence="3">
    <location>
        <begin position="1816"/>
        <end position="1830"/>
    </location>
</feature>
<comment type="caution">
    <text evidence="9">The sequence shown here is derived from an EMBL/GenBank/DDBJ whole genome shotgun (WGS) entry which is preliminary data.</text>
</comment>
<dbReference type="InterPro" id="IPR013320">
    <property type="entry name" value="ConA-like_dom_sf"/>
</dbReference>
<feature type="domain" description="Laminin G" evidence="6">
    <location>
        <begin position="579"/>
        <end position="735"/>
    </location>
</feature>
<organism evidence="9 10">
    <name type="scientific">Folsomia candida</name>
    <name type="common">Springtail</name>
    <dbReference type="NCBI Taxonomy" id="158441"/>
    <lineage>
        <taxon>Eukaryota</taxon>
        <taxon>Metazoa</taxon>
        <taxon>Ecdysozoa</taxon>
        <taxon>Arthropoda</taxon>
        <taxon>Hexapoda</taxon>
        <taxon>Collembola</taxon>
        <taxon>Entomobryomorpha</taxon>
        <taxon>Isotomoidea</taxon>
        <taxon>Isotomidae</taxon>
        <taxon>Proisotominae</taxon>
        <taxon>Folsomia</taxon>
    </lineage>
</organism>
<accession>A0A226F4U4</accession>
<feature type="signal peptide" evidence="5">
    <location>
        <begin position="1"/>
        <end position="33"/>
    </location>
</feature>
<sequence length="1992" mass="224296">MLECKLLPSTHQWWLSLNVAMCAIFLLMHTCHAGPDYCMMPPDRGNCTEVLYKYYFSPEYTHCPMFVWSGCEGNDNRFDDRHSCMQICTGNYTDEEVRMGVPFMSPTVSSKTATVPDSVEYDDSHPKEYSVSPFLVLDNGTQQSTFTFTTSSSFIQIEPQELTDYQIRNRRSVSLEFRTRIPHALLVYHGLRNRPDSIKKYELYVMLDQGQLKIKHKFGDFTTTLIVGKGLNRDQWHKVRVMIDPSERRISAIVDDVEKEMEIDGLAEHHLYGAYDVDLESIIFIGGLSEGDGNVGISYFANPLVGCLRNVILETSPLKTSTLEPLIPLVSGAYKNIDEHCYNKCWSRDSGCSRDSECINHYDHVECDCFDAKFKGDSCKDTSEIILTLNGYSYVTFAIYEWMDRVHSDSNRISMRFMTQLDDSILFYAAGEIPFHNHVAVSVFNNSLLVDIDFGDDEPIVVKFTTRVTDGKWHTLTILHEEIDIAVHLDKTVQKFTLTGPNRYLYIDPDVYLGGGGLNLKHRNGLKSFNNFVGCLEEAYFNTKSILFELRQHSHQAQHHGLMPPEFNNCNPEKTIPITIPFADSGFKVSNPNATELHLKFSFKTNETYATLAYSDVRTMIGEGFWELKFSPSALIFEYFPDKSQTQYTTPTQFEIELQIKGGHVSLTVDGQSSEQEISHLQQLSAVITLGTSVYKPNDGFLGCIRRVEIGGKFIDARTIVGSDDQIGDIALDNCQFMDPCNRPDVCEHGGICKVIDSNVTCDCRDSGYTGKHCHFAIFKRTCEELALLGYTESGVYKIDIDGNGPYPPTHVKCKFETGDTGETKTIVEHNLANETDVWGMNKSDFKLELSYREFTSEMLLSLISQSVQCSQHIKFDCFKAKLGLYQFTWFKSADPNAPKVVSIGDARRNTCPCYEADTCVKGEQCNCDSGEDKWLHDEGYFTAPDRLGITELSFIYPRDSSSDAKARITLGPLECVEANTQRYVVTFKTFGSYLEAPGWKSGDLAFSFRTTRSSGILLYQPLLHQQHNSFSVFLTNDHELTFRFVLNGRPQPTVTVRSQRSLSGGDWQQVWIDYDLHQVRFQINREHQMINLPDGQQFGPFEGIMYIAGAPARYLPEIHVKEGLIGCFRGLVMNNQVVDLYSYMKFHKADIVKDCSPSCDPNPCQNKGICQENWGSFSCQCSNPWAHTGTLCETDINNDGLTFLSQSSYIKRQSLGANIDPIMNILTSNIYLNLRTYDEEALVLYANDNLNNFVQLHIDAGNNVTFMWNDGHFIEKISVHQKRLNHGNPIQIAVRRNSSHTILHVNDKTGVSKSGVSLLKEYRENPWVNPILETFAPPRPFAPAAPYYQLFLGGFDNSAVKPINNTARSIPGMLGCLRGFKIGNEQIPISNMANQNDVLEGCKMVCDTKPCHNAGICMEDFTSRQYSCDCTFTSYYGPACKEERGATFQGESYIRRRFNNPADTVMEIETRFGFSSNFFNGKETVLLTVQIPGQNYSLLFAINAEGHLILMETGTNGVEGAKIKYQHFIDGSRHSVYYKRNSDETIFIVDQEEIHLSSLNTKKPKFQLIPNQNLNVGEIFVGGVNEAVPDLINYKRFKGCLSNIYVAVNKLELRTLDEYMGYLKKPADQLLDMDNVEGIKASTCGAFFAFKPPSVLIPKDLAPMENGNADWRVSIPKKTNIYLAKSEEPDQAGISFDMVALILGLFLGILVLSVLVYAYKLNKRYKRRKYFEDDDDDDYFSHRTSGQPVRYHDPTNTELKYVGYRQTNPDPVSISENNHAKSSSNRINGDITNAEAEEDLLQMDNGDEESSDTTSQNESEVGSQSGSSQFDNQNLDDKVYFGFFENVKATTSEVTLMAENSISGSIPVFSNGLAIESTENDENDASTDSDASGGAPFKHGVEDPVEESSSQPKLVDGDLSLKEEEEDENPNDKAKVKPKTNHIRPPNKGTISPIFVSESVRTYESSPIAIIGGARYQNLKRTSKDSLLSLD</sequence>
<dbReference type="PROSITE" id="PS01186">
    <property type="entry name" value="EGF_2"/>
    <property type="match status" value="1"/>
</dbReference>
<dbReference type="PRINTS" id="PR00759">
    <property type="entry name" value="BASICPTASE"/>
</dbReference>
<feature type="chain" id="PRO_5012081828" evidence="5">
    <location>
        <begin position="34"/>
        <end position="1992"/>
    </location>
</feature>
<dbReference type="InterPro" id="IPR009030">
    <property type="entry name" value="Growth_fac_rcpt_cys_sf"/>
</dbReference>
<feature type="domain" description="Laminin G" evidence="6">
    <location>
        <begin position="984"/>
        <end position="1156"/>
    </location>
</feature>
<evidence type="ECO:0000256" key="4">
    <source>
        <dbReference type="SAM" id="Phobius"/>
    </source>
</evidence>
<feature type="compositionally biased region" description="Acidic residues" evidence="3">
    <location>
        <begin position="1879"/>
        <end position="1888"/>
    </location>
</feature>
<feature type="transmembrane region" description="Helical" evidence="4">
    <location>
        <begin position="1699"/>
        <end position="1720"/>
    </location>
</feature>
<feature type="domain" description="EGF-like" evidence="7">
    <location>
        <begin position="1404"/>
        <end position="1442"/>
    </location>
</feature>
<dbReference type="SUPFAM" id="SSF57362">
    <property type="entry name" value="BPTI-like"/>
    <property type="match status" value="1"/>
</dbReference>
<keyword evidence="1 2" id="KW-1015">Disulfide bond</keyword>
<feature type="domain" description="Laminin G" evidence="6">
    <location>
        <begin position="1446"/>
        <end position="1645"/>
    </location>
</feature>
<dbReference type="PROSITE" id="PS00280">
    <property type="entry name" value="BPTI_KUNITZ_1"/>
    <property type="match status" value="1"/>
</dbReference>
<dbReference type="Pfam" id="PF00014">
    <property type="entry name" value="Kunitz_BPTI"/>
    <property type="match status" value="1"/>
</dbReference>
<dbReference type="InterPro" id="IPR002223">
    <property type="entry name" value="Kunitz_BPTI"/>
</dbReference>
<feature type="domain" description="EGF-like" evidence="7">
    <location>
        <begin position="1157"/>
        <end position="1194"/>
    </location>
</feature>
<dbReference type="PANTHER" id="PTHR15036:SF49">
    <property type="entry name" value="AXOTACTIN"/>
    <property type="match status" value="1"/>
</dbReference>
<dbReference type="InterPro" id="IPR036880">
    <property type="entry name" value="Kunitz_BPTI_sf"/>
</dbReference>
<keyword evidence="10" id="KW-1185">Reference proteome</keyword>
<keyword evidence="2" id="KW-0245">EGF-like domain</keyword>
<dbReference type="Gene3D" id="2.10.25.10">
    <property type="entry name" value="Laminin"/>
    <property type="match status" value="3"/>
</dbReference>
<keyword evidence="4" id="KW-1133">Transmembrane helix</keyword>
<reference evidence="9 10" key="1">
    <citation type="submission" date="2015-12" db="EMBL/GenBank/DDBJ databases">
        <title>The genome of Folsomia candida.</title>
        <authorList>
            <person name="Faddeeva A."/>
            <person name="Derks M.F."/>
            <person name="Anvar Y."/>
            <person name="Smit S."/>
            <person name="Van Straalen N."/>
            <person name="Roelofs D."/>
        </authorList>
    </citation>
    <scope>NUCLEOTIDE SEQUENCE [LARGE SCALE GENOMIC DNA]</scope>
    <source>
        <strain evidence="9 10">VU population</strain>
        <tissue evidence="9">Whole body</tissue>
    </source>
</reference>
<feature type="domain" description="EGF-like" evidence="7">
    <location>
        <begin position="737"/>
        <end position="775"/>
    </location>
</feature>
<dbReference type="Pfam" id="PF00008">
    <property type="entry name" value="EGF"/>
    <property type="match status" value="1"/>
</dbReference>
<evidence type="ECO:0000313" key="9">
    <source>
        <dbReference type="EMBL" id="OXA64803.1"/>
    </source>
</evidence>
<evidence type="ECO:0000256" key="2">
    <source>
        <dbReference type="PROSITE-ProRule" id="PRU00076"/>
    </source>
</evidence>
<feature type="region of interest" description="Disordered" evidence="3">
    <location>
        <begin position="1737"/>
        <end position="1790"/>
    </location>
</feature>
<feature type="domain" description="Laminin G" evidence="6">
    <location>
        <begin position="144"/>
        <end position="341"/>
    </location>
</feature>
<dbReference type="GO" id="GO:0004867">
    <property type="term" value="F:serine-type endopeptidase inhibitor activity"/>
    <property type="evidence" value="ECO:0007669"/>
    <property type="project" value="InterPro"/>
</dbReference>
<dbReference type="Gene3D" id="4.10.410.10">
    <property type="entry name" value="Pancreatic trypsin inhibitor Kunitz domain"/>
    <property type="match status" value="1"/>
</dbReference>